<evidence type="ECO:0000313" key="2">
    <source>
        <dbReference type="Proteomes" id="UP000735302"/>
    </source>
</evidence>
<gene>
    <name evidence="1" type="ORF">PoB_003769100</name>
</gene>
<sequence>MDMVTQSWPLCNNACREDWRYDTARVPVVAVRDDNYRVDNAVGVCVSAAAVYEMEEGEDGNIGPHQARTTVAATRKIMQGHARKC</sequence>
<organism evidence="1 2">
    <name type="scientific">Plakobranchus ocellatus</name>
    <dbReference type="NCBI Taxonomy" id="259542"/>
    <lineage>
        <taxon>Eukaryota</taxon>
        <taxon>Metazoa</taxon>
        <taxon>Spiralia</taxon>
        <taxon>Lophotrochozoa</taxon>
        <taxon>Mollusca</taxon>
        <taxon>Gastropoda</taxon>
        <taxon>Heterobranchia</taxon>
        <taxon>Euthyneura</taxon>
        <taxon>Panpulmonata</taxon>
        <taxon>Sacoglossa</taxon>
        <taxon>Placobranchoidea</taxon>
        <taxon>Plakobranchidae</taxon>
        <taxon>Plakobranchus</taxon>
    </lineage>
</organism>
<dbReference type="EMBL" id="BLXT01004229">
    <property type="protein sequence ID" value="GFO11186.1"/>
    <property type="molecule type" value="Genomic_DNA"/>
</dbReference>
<protein>
    <submittedName>
        <fullName evidence="1">Uncharacterized protein</fullName>
    </submittedName>
</protein>
<reference evidence="1 2" key="1">
    <citation type="journal article" date="2021" name="Elife">
        <title>Chloroplast acquisition without the gene transfer in kleptoplastic sea slugs, Plakobranchus ocellatus.</title>
        <authorList>
            <person name="Maeda T."/>
            <person name="Takahashi S."/>
            <person name="Yoshida T."/>
            <person name="Shimamura S."/>
            <person name="Takaki Y."/>
            <person name="Nagai Y."/>
            <person name="Toyoda A."/>
            <person name="Suzuki Y."/>
            <person name="Arimoto A."/>
            <person name="Ishii H."/>
            <person name="Satoh N."/>
            <person name="Nishiyama T."/>
            <person name="Hasebe M."/>
            <person name="Maruyama T."/>
            <person name="Minagawa J."/>
            <person name="Obokata J."/>
            <person name="Shigenobu S."/>
        </authorList>
    </citation>
    <scope>NUCLEOTIDE SEQUENCE [LARGE SCALE GENOMIC DNA]</scope>
</reference>
<accession>A0AAV4AJ37</accession>
<comment type="caution">
    <text evidence="1">The sequence shown here is derived from an EMBL/GenBank/DDBJ whole genome shotgun (WGS) entry which is preliminary data.</text>
</comment>
<proteinExistence type="predicted"/>
<dbReference type="AlphaFoldDB" id="A0AAV4AJ37"/>
<dbReference type="Proteomes" id="UP000735302">
    <property type="component" value="Unassembled WGS sequence"/>
</dbReference>
<evidence type="ECO:0000313" key="1">
    <source>
        <dbReference type="EMBL" id="GFO11186.1"/>
    </source>
</evidence>
<name>A0AAV4AJ37_9GAST</name>
<keyword evidence="2" id="KW-1185">Reference proteome</keyword>